<protein>
    <submittedName>
        <fullName evidence="1">Uncharacterized protein</fullName>
    </submittedName>
</protein>
<name>A0A1J3DYF0_NOCCA</name>
<accession>A0A1J3DYF0</accession>
<proteinExistence type="predicted"/>
<dbReference type="EMBL" id="GEVI01007439">
    <property type="protein sequence ID" value="JAU24881.1"/>
    <property type="molecule type" value="Transcribed_RNA"/>
</dbReference>
<reference evidence="1" key="1">
    <citation type="submission" date="2016-07" db="EMBL/GenBank/DDBJ databases">
        <title>De novo transcriptome assembly of four accessions of the metal hyperaccumulator plant Noccaea caerulescens.</title>
        <authorList>
            <person name="Blande D."/>
            <person name="Halimaa P."/>
            <person name="Tervahauta A.I."/>
            <person name="Aarts M.G."/>
            <person name="Karenlampi S.O."/>
        </authorList>
    </citation>
    <scope>NUCLEOTIDE SEQUENCE</scope>
</reference>
<dbReference type="AlphaFoldDB" id="A0A1J3DYF0"/>
<gene>
    <name evidence="1" type="ORF">GA_TR15820_c4_g1_i1_g.48352</name>
</gene>
<sequence length="120" mass="14163">MEWSLSSLPMRKQWFRPPSIMDGIDQMLEQLAEHKLTCSSARINSIVSPDCPMNCLQLCRTFTRTFHVVLKGLRSSSLVQNMEYWRRYLLVDRWRTYDATFMEGIEIYAVDLILGLDYFS</sequence>
<evidence type="ECO:0000313" key="1">
    <source>
        <dbReference type="EMBL" id="JAU24881.1"/>
    </source>
</evidence>
<organism evidence="1">
    <name type="scientific">Noccaea caerulescens</name>
    <name type="common">Alpine penny-cress</name>
    <name type="synonym">Thlaspi caerulescens</name>
    <dbReference type="NCBI Taxonomy" id="107243"/>
    <lineage>
        <taxon>Eukaryota</taxon>
        <taxon>Viridiplantae</taxon>
        <taxon>Streptophyta</taxon>
        <taxon>Embryophyta</taxon>
        <taxon>Tracheophyta</taxon>
        <taxon>Spermatophyta</taxon>
        <taxon>Magnoliopsida</taxon>
        <taxon>eudicotyledons</taxon>
        <taxon>Gunneridae</taxon>
        <taxon>Pentapetalae</taxon>
        <taxon>rosids</taxon>
        <taxon>malvids</taxon>
        <taxon>Brassicales</taxon>
        <taxon>Brassicaceae</taxon>
        <taxon>Coluteocarpeae</taxon>
        <taxon>Noccaea</taxon>
    </lineage>
</organism>